<dbReference type="EMBL" id="AP026867">
    <property type="protein sequence ID" value="BDS14624.1"/>
    <property type="molecule type" value="Genomic_DNA"/>
</dbReference>
<reference evidence="1" key="1">
    <citation type="submission" date="2022-09" db="EMBL/GenBank/DDBJ databases">
        <title>Aureispira anguillicida sp. nov., isolated from Leptocephalus of Japanese eel Anguilla japonica.</title>
        <authorList>
            <person name="Yuasa K."/>
            <person name="Mekata T."/>
            <person name="Ikunari K."/>
        </authorList>
    </citation>
    <scope>NUCLEOTIDE SEQUENCE</scope>
    <source>
        <strain evidence="1">EL160426</strain>
    </source>
</reference>
<accession>A0A915YK04</accession>
<protein>
    <submittedName>
        <fullName evidence="1">Uncharacterized protein</fullName>
    </submittedName>
</protein>
<organism evidence="1 2">
    <name type="scientific">Aureispira anguillae</name>
    <dbReference type="NCBI Taxonomy" id="2864201"/>
    <lineage>
        <taxon>Bacteria</taxon>
        <taxon>Pseudomonadati</taxon>
        <taxon>Bacteroidota</taxon>
        <taxon>Saprospiria</taxon>
        <taxon>Saprospirales</taxon>
        <taxon>Saprospiraceae</taxon>
        <taxon>Aureispira</taxon>
    </lineage>
</organism>
<keyword evidence="2" id="KW-1185">Reference proteome</keyword>
<evidence type="ECO:0000313" key="1">
    <source>
        <dbReference type="EMBL" id="BDS14624.1"/>
    </source>
</evidence>
<gene>
    <name evidence="1" type="ORF">AsAng_0054050</name>
</gene>
<dbReference type="Proteomes" id="UP001060919">
    <property type="component" value="Chromosome"/>
</dbReference>
<proteinExistence type="predicted"/>
<sequence length="85" mass="9420">MAKKIKVAPSIQEQMGGAWKIEINAQPFIPGKGGNMPALGYACAVCASKATKLRFAESTEEEESTLKWMELQCKDCQNYSLYTKK</sequence>
<dbReference type="KEGG" id="aup:AsAng_0054050"/>
<name>A0A915YK04_9BACT</name>
<dbReference type="AlphaFoldDB" id="A0A915YK04"/>
<dbReference type="RefSeq" id="WP_264789844.1">
    <property type="nucleotide sequence ID" value="NZ_AP026867.1"/>
</dbReference>
<evidence type="ECO:0000313" key="2">
    <source>
        <dbReference type="Proteomes" id="UP001060919"/>
    </source>
</evidence>